<reference evidence="2 3" key="1">
    <citation type="submission" date="2021-03" db="EMBL/GenBank/DDBJ databases">
        <title>Enterococcal diversity collection.</title>
        <authorList>
            <person name="Gilmore M.S."/>
            <person name="Schwartzman J."/>
            <person name="Van Tyne D."/>
            <person name="Martin M."/>
            <person name="Earl A.M."/>
            <person name="Manson A.L."/>
            <person name="Straub T."/>
            <person name="Salamzade R."/>
            <person name="Saavedra J."/>
            <person name="Lebreton F."/>
            <person name="Prichula J."/>
            <person name="Schaufler K."/>
            <person name="Gaca A."/>
            <person name="Sgardioli B."/>
            <person name="Wagenaar J."/>
            <person name="Strong T."/>
        </authorList>
    </citation>
    <scope>NUCLEOTIDE SEQUENCE [LARGE SCALE GENOMIC DNA]</scope>
    <source>
        <strain evidence="2 3">DIV0080</strain>
    </source>
</reference>
<dbReference type="InterPro" id="IPR035924">
    <property type="entry name" value="FlaG-like_sf"/>
</dbReference>
<dbReference type="SUPFAM" id="SSF160214">
    <property type="entry name" value="FlaG-like"/>
    <property type="match status" value="1"/>
</dbReference>
<proteinExistence type="predicted"/>
<protein>
    <submittedName>
        <fullName evidence="2">Flagellar protein FlaG</fullName>
    </submittedName>
</protein>
<comment type="caution">
    <text evidence="2">The sequence shown here is derived from an EMBL/GenBank/DDBJ whole genome shotgun (WGS) entry which is preliminary data.</text>
</comment>
<keyword evidence="3" id="KW-1185">Reference proteome</keyword>
<feature type="compositionally biased region" description="Basic and acidic residues" evidence="1">
    <location>
        <begin position="23"/>
        <end position="39"/>
    </location>
</feature>
<keyword evidence="2" id="KW-0969">Cilium</keyword>
<organism evidence="2 3">
    <name type="scientific">Candidatus Vagococcus giribetii</name>
    <dbReference type="NCBI Taxonomy" id="2230876"/>
    <lineage>
        <taxon>Bacteria</taxon>
        <taxon>Bacillati</taxon>
        <taxon>Bacillota</taxon>
        <taxon>Bacilli</taxon>
        <taxon>Lactobacillales</taxon>
        <taxon>Enterococcaceae</taxon>
        <taxon>Vagococcus</taxon>
    </lineage>
</organism>
<evidence type="ECO:0000256" key="1">
    <source>
        <dbReference type="SAM" id="MobiDB-lite"/>
    </source>
</evidence>
<sequence>MVDIPQIHSYEPQNVIEKIEQAGKISEHLENEPHQENLKRQKKKSESVQSHKYSEDNIKQIIAISNRQLAEKDVKMEFEIYQLTNRLIIRLINTTNDEIVKEISSEELLDSIVSNWGIIGNLIDKEG</sequence>
<evidence type="ECO:0000313" key="3">
    <source>
        <dbReference type="Proteomes" id="UP000664857"/>
    </source>
</evidence>
<accession>A0ABS3HUB1</accession>
<dbReference type="Gene3D" id="3.30.160.170">
    <property type="entry name" value="FlaG-like"/>
    <property type="match status" value="1"/>
</dbReference>
<evidence type="ECO:0000313" key="2">
    <source>
        <dbReference type="EMBL" id="MBO0476945.1"/>
    </source>
</evidence>
<dbReference type="RefSeq" id="WP_206966435.1">
    <property type="nucleotide sequence ID" value="NZ_JAFLVX010000018.1"/>
</dbReference>
<gene>
    <name evidence="2" type="ORF">DOK76_07675</name>
</gene>
<dbReference type="Pfam" id="PF03646">
    <property type="entry name" value="FlaG"/>
    <property type="match status" value="1"/>
</dbReference>
<name>A0ABS3HUB1_9ENTE</name>
<dbReference type="EMBL" id="JAFLVX010000018">
    <property type="protein sequence ID" value="MBO0476945.1"/>
    <property type="molecule type" value="Genomic_DNA"/>
</dbReference>
<feature type="region of interest" description="Disordered" evidence="1">
    <location>
        <begin position="23"/>
        <end position="53"/>
    </location>
</feature>
<keyword evidence="2" id="KW-0966">Cell projection</keyword>
<keyword evidence="2" id="KW-0282">Flagellum</keyword>
<dbReference type="Proteomes" id="UP000664857">
    <property type="component" value="Unassembled WGS sequence"/>
</dbReference>
<dbReference type="InterPro" id="IPR005186">
    <property type="entry name" value="FlaG"/>
</dbReference>